<name>A0A067MLE7_BOTB1</name>
<sequence length="250" mass="28111">MILVVFKRVHQQRTPDQPRTARQQRSAYARPTTAARRRSLLRRPLLIHNLRLRRWAPPLLRRRTSVPTAVSSTIPPTSSITAAVVIISPSPSAPSAALLGLRPTKSKQPTITRTSPRPTGRRARAPRLLLPALGRPPAVSPRTRPGTAPVRRLAWRRARGRRGVGGRGRNALRVIRGVRPRALWWVLARVYVEPVFLEEIRVELASAVVLVRESESVCCEMEWKGWGTGGLSRWCGITRMEWAIDRADLE</sequence>
<dbReference type="HOGENOM" id="CLU_1111225_0_0_1"/>
<evidence type="ECO:0000256" key="1">
    <source>
        <dbReference type="SAM" id="MobiDB-lite"/>
    </source>
</evidence>
<accession>A0A067MLE7</accession>
<reference evidence="3" key="1">
    <citation type="journal article" date="2014" name="Proc. Natl. Acad. Sci. U.S.A.">
        <title>Extensive sampling of basidiomycete genomes demonstrates inadequacy of the white-rot/brown-rot paradigm for wood decay fungi.</title>
        <authorList>
            <person name="Riley R."/>
            <person name="Salamov A.A."/>
            <person name="Brown D.W."/>
            <person name="Nagy L.G."/>
            <person name="Floudas D."/>
            <person name="Held B.W."/>
            <person name="Levasseur A."/>
            <person name="Lombard V."/>
            <person name="Morin E."/>
            <person name="Otillar R."/>
            <person name="Lindquist E.A."/>
            <person name="Sun H."/>
            <person name="LaButti K.M."/>
            <person name="Schmutz J."/>
            <person name="Jabbour D."/>
            <person name="Luo H."/>
            <person name="Baker S.E."/>
            <person name="Pisabarro A.G."/>
            <person name="Walton J.D."/>
            <person name="Blanchette R.A."/>
            <person name="Henrissat B."/>
            <person name="Martin F."/>
            <person name="Cullen D."/>
            <person name="Hibbett D.S."/>
            <person name="Grigoriev I.V."/>
        </authorList>
    </citation>
    <scope>NUCLEOTIDE SEQUENCE [LARGE SCALE GENOMIC DNA]</scope>
    <source>
        <strain evidence="3">FD-172 SS1</strain>
    </source>
</reference>
<protein>
    <submittedName>
        <fullName evidence="2">Uncharacterized protein</fullName>
    </submittedName>
</protein>
<feature type="compositionally biased region" description="Low complexity" evidence="1">
    <location>
        <begin position="25"/>
        <end position="34"/>
    </location>
</feature>
<dbReference type="AlphaFoldDB" id="A0A067MLE7"/>
<dbReference type="EMBL" id="KL198048">
    <property type="protein sequence ID" value="KDQ12712.1"/>
    <property type="molecule type" value="Genomic_DNA"/>
</dbReference>
<proteinExistence type="predicted"/>
<keyword evidence="3" id="KW-1185">Reference proteome</keyword>
<feature type="compositionally biased region" description="Polar residues" evidence="1">
    <location>
        <begin position="12"/>
        <end position="24"/>
    </location>
</feature>
<evidence type="ECO:0000313" key="3">
    <source>
        <dbReference type="Proteomes" id="UP000027195"/>
    </source>
</evidence>
<gene>
    <name evidence="2" type="ORF">BOTBODRAFT_408565</name>
</gene>
<organism evidence="2 3">
    <name type="scientific">Botryobasidium botryosum (strain FD-172 SS1)</name>
    <dbReference type="NCBI Taxonomy" id="930990"/>
    <lineage>
        <taxon>Eukaryota</taxon>
        <taxon>Fungi</taxon>
        <taxon>Dikarya</taxon>
        <taxon>Basidiomycota</taxon>
        <taxon>Agaricomycotina</taxon>
        <taxon>Agaricomycetes</taxon>
        <taxon>Cantharellales</taxon>
        <taxon>Botryobasidiaceae</taxon>
        <taxon>Botryobasidium</taxon>
    </lineage>
</organism>
<dbReference type="Proteomes" id="UP000027195">
    <property type="component" value="Unassembled WGS sequence"/>
</dbReference>
<evidence type="ECO:0000313" key="2">
    <source>
        <dbReference type="EMBL" id="KDQ12712.1"/>
    </source>
</evidence>
<dbReference type="InParanoid" id="A0A067MLE7"/>
<feature type="region of interest" description="Disordered" evidence="1">
    <location>
        <begin position="11"/>
        <end position="35"/>
    </location>
</feature>